<name>A0ABN6XF86_9CELL</name>
<proteinExistence type="predicted"/>
<keyword evidence="2" id="KW-1133">Transmembrane helix</keyword>
<dbReference type="InterPro" id="IPR048428">
    <property type="entry name" value="YobI-NTPase"/>
</dbReference>
<gene>
    <name evidence="4" type="ORF">GCM10025865_17490</name>
</gene>
<evidence type="ECO:0000313" key="5">
    <source>
        <dbReference type="Proteomes" id="UP001321475"/>
    </source>
</evidence>
<dbReference type="SUPFAM" id="SSF52540">
    <property type="entry name" value="P-loop containing nucleoside triphosphate hydrolases"/>
    <property type="match status" value="1"/>
</dbReference>
<dbReference type="EMBL" id="AP027729">
    <property type="protein sequence ID" value="BDZ42450.1"/>
    <property type="molecule type" value="Genomic_DNA"/>
</dbReference>
<feature type="compositionally biased region" description="Polar residues" evidence="1">
    <location>
        <begin position="13"/>
        <end position="22"/>
    </location>
</feature>
<accession>A0ABN6XF86</accession>
<keyword evidence="5" id="KW-1185">Reference proteome</keyword>
<protein>
    <recommendedName>
        <fullName evidence="3">YobI-like P-loop NTPase domain-containing protein</fullName>
    </recommendedName>
</protein>
<feature type="transmembrane region" description="Helical" evidence="2">
    <location>
        <begin position="188"/>
        <end position="208"/>
    </location>
</feature>
<feature type="transmembrane region" description="Helical" evidence="2">
    <location>
        <begin position="148"/>
        <end position="168"/>
    </location>
</feature>
<sequence>MGGKPYDPAMTTAAKQGTNQRAVSEPVTLRSLGARYDPQHHGVYVTALQTAIDSEPSMRNIALTGAYGTGKSSVLSQIADLYEDRVLELSLSTVGPDIDETDRAPGDATASYVKTLRIQKEIVKQILYRDAPARTRGSRFRRIARFQIWRELGVGFGVGVVVLGLLFLSGLSKPLVAVATDNTALTVLAYLALLLVLASVVVIVRWATHNRVFLEKLSAGPATVSLATTQPTSYFDQYMDEIVYYFEQSGRDIVIFEDIDRFDEAHIFETLRALNTLLNGAEQVRYRRGHSRRQQRRRAKNNRRKHMTTELPRPQT</sequence>
<feature type="region of interest" description="Disordered" evidence="1">
    <location>
        <begin position="285"/>
        <end position="316"/>
    </location>
</feature>
<evidence type="ECO:0000256" key="1">
    <source>
        <dbReference type="SAM" id="MobiDB-lite"/>
    </source>
</evidence>
<dbReference type="InterPro" id="IPR027417">
    <property type="entry name" value="P-loop_NTPase"/>
</dbReference>
<feature type="region of interest" description="Disordered" evidence="1">
    <location>
        <begin position="1"/>
        <end position="23"/>
    </location>
</feature>
<organism evidence="4 5">
    <name type="scientific">Paraoerskovia sediminicola</name>
    <dbReference type="NCBI Taxonomy" id="1138587"/>
    <lineage>
        <taxon>Bacteria</taxon>
        <taxon>Bacillati</taxon>
        <taxon>Actinomycetota</taxon>
        <taxon>Actinomycetes</taxon>
        <taxon>Micrococcales</taxon>
        <taxon>Cellulomonadaceae</taxon>
        <taxon>Paraoerskovia</taxon>
    </lineage>
</organism>
<reference evidence="5" key="1">
    <citation type="journal article" date="2019" name="Int. J. Syst. Evol. Microbiol.">
        <title>The Global Catalogue of Microorganisms (GCM) 10K type strain sequencing project: providing services to taxonomists for standard genome sequencing and annotation.</title>
        <authorList>
            <consortium name="The Broad Institute Genomics Platform"/>
            <consortium name="The Broad Institute Genome Sequencing Center for Infectious Disease"/>
            <person name="Wu L."/>
            <person name="Ma J."/>
        </authorList>
    </citation>
    <scope>NUCLEOTIDE SEQUENCE [LARGE SCALE GENOMIC DNA]</scope>
    <source>
        <strain evidence="5">NBRC 108565</strain>
    </source>
</reference>
<dbReference type="Pfam" id="PF20693">
    <property type="entry name" value="YobI-ATPase"/>
    <property type="match status" value="1"/>
</dbReference>
<keyword evidence="2" id="KW-0472">Membrane</keyword>
<feature type="compositionally biased region" description="Basic residues" evidence="1">
    <location>
        <begin position="286"/>
        <end position="306"/>
    </location>
</feature>
<evidence type="ECO:0000259" key="3">
    <source>
        <dbReference type="Pfam" id="PF20693"/>
    </source>
</evidence>
<keyword evidence="2" id="KW-0812">Transmembrane</keyword>
<evidence type="ECO:0000256" key="2">
    <source>
        <dbReference type="SAM" id="Phobius"/>
    </source>
</evidence>
<evidence type="ECO:0000313" key="4">
    <source>
        <dbReference type="EMBL" id="BDZ42450.1"/>
    </source>
</evidence>
<feature type="domain" description="YobI-like P-loop NTPase" evidence="3">
    <location>
        <begin position="44"/>
        <end position="285"/>
    </location>
</feature>
<dbReference type="Proteomes" id="UP001321475">
    <property type="component" value="Chromosome"/>
</dbReference>